<dbReference type="EMBL" id="OZ035829">
    <property type="protein sequence ID" value="CAL1611794.1"/>
    <property type="molecule type" value="Genomic_DNA"/>
</dbReference>
<dbReference type="AlphaFoldDB" id="A0AAV2MF54"/>
<reference evidence="1 2" key="1">
    <citation type="submission" date="2024-04" db="EMBL/GenBank/DDBJ databases">
        <authorList>
            <person name="Waldvogel A.-M."/>
            <person name="Schoenle A."/>
        </authorList>
    </citation>
    <scope>NUCLEOTIDE SEQUENCE [LARGE SCALE GENOMIC DNA]</scope>
</reference>
<gene>
    <name evidence="1" type="ORF">KC01_LOCUS38185</name>
</gene>
<proteinExistence type="predicted"/>
<evidence type="ECO:0000313" key="2">
    <source>
        <dbReference type="Proteomes" id="UP001497482"/>
    </source>
</evidence>
<dbReference type="Proteomes" id="UP001497482">
    <property type="component" value="Chromosome 7"/>
</dbReference>
<protein>
    <submittedName>
        <fullName evidence="1">Uncharacterized protein</fullName>
    </submittedName>
</protein>
<name>A0AAV2MF54_KNICA</name>
<sequence>MSPSAGGRSRYHHPIWGPTWPPERDIVSLAKPPVPLARANGHFPRSYHSLLLLSHGHSDRKPRQEGNMAYGPIG</sequence>
<evidence type="ECO:0000313" key="1">
    <source>
        <dbReference type="EMBL" id="CAL1611794.1"/>
    </source>
</evidence>
<keyword evidence="2" id="KW-1185">Reference proteome</keyword>
<accession>A0AAV2MF54</accession>
<organism evidence="1 2">
    <name type="scientific">Knipowitschia caucasica</name>
    <name type="common">Caucasian dwarf goby</name>
    <name type="synonym">Pomatoschistus caucasicus</name>
    <dbReference type="NCBI Taxonomy" id="637954"/>
    <lineage>
        <taxon>Eukaryota</taxon>
        <taxon>Metazoa</taxon>
        <taxon>Chordata</taxon>
        <taxon>Craniata</taxon>
        <taxon>Vertebrata</taxon>
        <taxon>Euteleostomi</taxon>
        <taxon>Actinopterygii</taxon>
        <taxon>Neopterygii</taxon>
        <taxon>Teleostei</taxon>
        <taxon>Neoteleostei</taxon>
        <taxon>Acanthomorphata</taxon>
        <taxon>Gobiaria</taxon>
        <taxon>Gobiiformes</taxon>
        <taxon>Gobioidei</taxon>
        <taxon>Gobiidae</taxon>
        <taxon>Gobiinae</taxon>
        <taxon>Knipowitschia</taxon>
    </lineage>
</organism>